<feature type="transmembrane region" description="Helical" evidence="4">
    <location>
        <begin position="100"/>
        <end position="118"/>
    </location>
</feature>
<reference evidence="6 7" key="1">
    <citation type="submission" date="2023-07" db="EMBL/GenBank/DDBJ databases">
        <title>Protaetiibacter sp. nov WY-16 isolated from soil.</title>
        <authorList>
            <person name="Liu B."/>
            <person name="Wan Y."/>
        </authorList>
    </citation>
    <scope>NUCLEOTIDE SEQUENCE [LARGE SCALE GENOMIC DNA]</scope>
    <source>
        <strain evidence="6 7">WY-16</strain>
    </source>
</reference>
<evidence type="ECO:0000256" key="4">
    <source>
        <dbReference type="SAM" id="Phobius"/>
    </source>
</evidence>
<feature type="domain" description="Signal transduction histidine kinase subgroup 3 dimerisation and phosphoacceptor" evidence="5">
    <location>
        <begin position="196"/>
        <end position="259"/>
    </location>
</feature>
<evidence type="ECO:0000259" key="5">
    <source>
        <dbReference type="Pfam" id="PF07730"/>
    </source>
</evidence>
<name>A0ABT9BQ28_9MICO</name>
<keyword evidence="7" id="KW-1185">Reference proteome</keyword>
<dbReference type="Gene3D" id="3.30.565.10">
    <property type="entry name" value="Histidine kinase-like ATPase, C-terminal domain"/>
    <property type="match status" value="1"/>
</dbReference>
<evidence type="ECO:0000313" key="7">
    <source>
        <dbReference type="Proteomes" id="UP001241072"/>
    </source>
</evidence>
<gene>
    <name evidence="6" type="ORF">Q5716_04060</name>
</gene>
<keyword evidence="3" id="KW-0902">Two-component regulatory system</keyword>
<feature type="transmembrane region" description="Helical" evidence="4">
    <location>
        <begin position="76"/>
        <end position="94"/>
    </location>
</feature>
<dbReference type="PANTHER" id="PTHR24421:SF63">
    <property type="entry name" value="SENSOR HISTIDINE KINASE DESK"/>
    <property type="match status" value="1"/>
</dbReference>
<proteinExistence type="predicted"/>
<dbReference type="Proteomes" id="UP001241072">
    <property type="component" value="Unassembled WGS sequence"/>
</dbReference>
<keyword evidence="4" id="KW-1133">Transmembrane helix</keyword>
<evidence type="ECO:0000256" key="2">
    <source>
        <dbReference type="ARBA" id="ARBA00022777"/>
    </source>
</evidence>
<evidence type="ECO:0000256" key="1">
    <source>
        <dbReference type="ARBA" id="ARBA00022679"/>
    </source>
</evidence>
<organism evidence="6 7">
    <name type="scientific">Antiquaquibacter soli</name>
    <dbReference type="NCBI Taxonomy" id="3064523"/>
    <lineage>
        <taxon>Bacteria</taxon>
        <taxon>Bacillati</taxon>
        <taxon>Actinomycetota</taxon>
        <taxon>Actinomycetes</taxon>
        <taxon>Micrococcales</taxon>
        <taxon>Microbacteriaceae</taxon>
        <taxon>Antiquaquibacter</taxon>
    </lineage>
</organism>
<evidence type="ECO:0000256" key="3">
    <source>
        <dbReference type="ARBA" id="ARBA00023012"/>
    </source>
</evidence>
<dbReference type="GO" id="GO:0016301">
    <property type="term" value="F:kinase activity"/>
    <property type="evidence" value="ECO:0007669"/>
    <property type="project" value="UniProtKB-KW"/>
</dbReference>
<sequence length="372" mass="39565">MSTASTAGSAERALERMRRYTTGSFVGIVVVFVAMGLFQLLGVELSPVSSWVSVTGMLVAGATAGYVVYHWEKRPSPGWIETGALVLCCAAWVATALVRGTPGVALVVALAIGTVVARDREHRSRRAIIGAIVLFAPIGAAALLHPGQNWIPWLAVTSVSYVLAVGLALFTIYTWGLYLEIDAARRGAAALAVAQERYRFAADLHDIQGHTLHVIRLKTRLAGRLLDSDPAAARQHLAEAEALIEETLANTRSLAFGDREVALAAELANAVELFSAAGIRCIVDGDPAATRADELFGLTLRETTTNILRHSQARSVGITIEPGRLEIVNDGSPDASRPPSGLGRLGERFEEVGGMLRTRSHGGSFTTEAVLP</sequence>
<dbReference type="RefSeq" id="WP_305001807.1">
    <property type="nucleotide sequence ID" value="NZ_JAUQUB010000001.1"/>
</dbReference>
<dbReference type="EMBL" id="JAUQUB010000001">
    <property type="protein sequence ID" value="MDO7881397.1"/>
    <property type="molecule type" value="Genomic_DNA"/>
</dbReference>
<keyword evidence="4" id="KW-0472">Membrane</keyword>
<dbReference type="PANTHER" id="PTHR24421">
    <property type="entry name" value="NITRATE/NITRITE SENSOR PROTEIN NARX-RELATED"/>
    <property type="match status" value="1"/>
</dbReference>
<dbReference type="InterPro" id="IPR036890">
    <property type="entry name" value="HATPase_C_sf"/>
</dbReference>
<feature type="transmembrane region" description="Helical" evidence="4">
    <location>
        <begin position="150"/>
        <end position="176"/>
    </location>
</feature>
<dbReference type="Gene3D" id="1.20.5.1930">
    <property type="match status" value="1"/>
</dbReference>
<dbReference type="InterPro" id="IPR050482">
    <property type="entry name" value="Sensor_HK_TwoCompSys"/>
</dbReference>
<keyword evidence="4" id="KW-0812">Transmembrane</keyword>
<feature type="transmembrane region" description="Helical" evidence="4">
    <location>
        <begin position="127"/>
        <end position="144"/>
    </location>
</feature>
<evidence type="ECO:0000313" key="6">
    <source>
        <dbReference type="EMBL" id="MDO7881397.1"/>
    </source>
</evidence>
<accession>A0ABT9BQ28</accession>
<keyword evidence="2 6" id="KW-0418">Kinase</keyword>
<protein>
    <submittedName>
        <fullName evidence="6">Histidine kinase</fullName>
    </submittedName>
</protein>
<dbReference type="Pfam" id="PF07730">
    <property type="entry name" value="HisKA_3"/>
    <property type="match status" value="1"/>
</dbReference>
<keyword evidence="1" id="KW-0808">Transferase</keyword>
<comment type="caution">
    <text evidence="6">The sequence shown here is derived from an EMBL/GenBank/DDBJ whole genome shotgun (WGS) entry which is preliminary data.</text>
</comment>
<dbReference type="InterPro" id="IPR011712">
    <property type="entry name" value="Sig_transdc_His_kin_sub3_dim/P"/>
</dbReference>
<feature type="transmembrane region" description="Helical" evidence="4">
    <location>
        <begin position="48"/>
        <end position="69"/>
    </location>
</feature>
<feature type="transmembrane region" description="Helical" evidence="4">
    <location>
        <begin position="20"/>
        <end position="42"/>
    </location>
</feature>